<evidence type="ECO:0000256" key="1">
    <source>
        <dbReference type="SAM" id="MobiDB-lite"/>
    </source>
</evidence>
<dbReference type="Bgee" id="ENSCJAG00000011338">
    <property type="expression patterns" value="Expressed in testis and 6 other cell types or tissues"/>
</dbReference>
<proteinExistence type="predicted"/>
<keyword evidence="5" id="KW-1185">Reference proteome</keyword>
<protein>
    <submittedName>
        <fullName evidence="4">Family with sequence similarity 209 member B</fullName>
    </submittedName>
</protein>
<dbReference type="GO" id="GO:0001675">
    <property type="term" value="P:acrosome assembly"/>
    <property type="evidence" value="ECO:0007669"/>
    <property type="project" value="Ensembl"/>
</dbReference>
<dbReference type="OMA" id="PPGLRCF"/>
<dbReference type="GO" id="GO:0005637">
    <property type="term" value="C:nuclear inner membrane"/>
    <property type="evidence" value="ECO:0007669"/>
    <property type="project" value="Ensembl"/>
</dbReference>
<keyword evidence="3" id="KW-0732">Signal</keyword>
<organism evidence="4 5">
    <name type="scientific">Callithrix jacchus</name>
    <name type="common">White-tufted-ear marmoset</name>
    <name type="synonym">Simia Jacchus</name>
    <dbReference type="NCBI Taxonomy" id="9483"/>
    <lineage>
        <taxon>Eukaryota</taxon>
        <taxon>Metazoa</taxon>
        <taxon>Chordata</taxon>
        <taxon>Craniata</taxon>
        <taxon>Vertebrata</taxon>
        <taxon>Euteleostomi</taxon>
        <taxon>Mammalia</taxon>
        <taxon>Eutheria</taxon>
        <taxon>Euarchontoglires</taxon>
        <taxon>Primates</taxon>
        <taxon>Haplorrhini</taxon>
        <taxon>Platyrrhini</taxon>
        <taxon>Cebidae</taxon>
        <taxon>Callitrichinae</taxon>
        <taxon>Callithrix</taxon>
        <taxon>Callithrix</taxon>
    </lineage>
</organism>
<keyword evidence="2" id="KW-1133">Transmembrane helix</keyword>
<dbReference type="Pfam" id="PF15206">
    <property type="entry name" value="FAM209"/>
    <property type="match status" value="1"/>
</dbReference>
<dbReference type="GeneID" id="100401735"/>
<feature type="transmembrane region" description="Helical" evidence="2">
    <location>
        <begin position="59"/>
        <end position="77"/>
    </location>
</feature>
<feature type="region of interest" description="Disordered" evidence="1">
    <location>
        <begin position="80"/>
        <end position="106"/>
    </location>
</feature>
<reference evidence="4" key="3">
    <citation type="submission" date="2025-09" db="UniProtKB">
        <authorList>
            <consortium name="Ensembl"/>
        </authorList>
    </citation>
    <scope>IDENTIFICATION</scope>
</reference>
<dbReference type="Ensembl" id="ENSCJAT00000022044.5">
    <property type="protein sequence ID" value="ENSCJAP00000068584.2"/>
    <property type="gene ID" value="ENSCJAG00000011338.5"/>
</dbReference>
<dbReference type="PANTHER" id="PTHR35157">
    <property type="entry name" value="PROTEIN FAM209A"/>
    <property type="match status" value="1"/>
</dbReference>
<dbReference type="RefSeq" id="XP_002747750.2">
    <property type="nucleotide sequence ID" value="XM_002747704.5"/>
</dbReference>
<dbReference type="CTD" id="388799"/>
<accession>A0A5F4VSW4</accession>
<name>A0A5F4VSW4_CALJA</name>
<dbReference type="KEGG" id="cjc:100401735"/>
<keyword evidence="2" id="KW-0472">Membrane</keyword>
<evidence type="ECO:0000313" key="4">
    <source>
        <dbReference type="Ensembl" id="ENSCJAP00000068584.2"/>
    </source>
</evidence>
<evidence type="ECO:0000256" key="2">
    <source>
        <dbReference type="SAM" id="Phobius"/>
    </source>
</evidence>
<dbReference type="OrthoDB" id="9507615at2759"/>
<feature type="chain" id="PRO_5035321197" evidence="3">
    <location>
        <begin position="20"/>
        <end position="169"/>
    </location>
</feature>
<dbReference type="GeneTree" id="ENSGT00390000005057"/>
<reference evidence="4" key="2">
    <citation type="submission" date="2025-08" db="UniProtKB">
        <authorList>
            <consortium name="Ensembl"/>
        </authorList>
    </citation>
    <scope>IDENTIFICATION</scope>
</reference>
<dbReference type="PANTHER" id="PTHR35157:SF1">
    <property type="entry name" value="PROTEIN FAM209A"/>
    <property type="match status" value="1"/>
</dbReference>
<dbReference type="AlphaFoldDB" id="A0A5F4VSW4"/>
<sequence length="169" mass="19561">MWTLKRLLVLLLCLTCSYAFKFSSPREKTNEAQRKMPCEEHFRIRQNPLEHTQGWLGKIWLWLLFVVVLYVILKCLGDSGKRKEQSPPGLRGCQYQNPLKKNKKASPDKDCAFNTLNQLEVELVKFVSKVRNLKVAMATGGGSNLKLRRSERPADPHNITIYEIWGEED</sequence>
<keyword evidence="2" id="KW-0812">Transmembrane</keyword>
<evidence type="ECO:0000313" key="5">
    <source>
        <dbReference type="Proteomes" id="UP000008225"/>
    </source>
</evidence>
<dbReference type="STRING" id="9483.ENSCJAP00000068584"/>
<feature type="signal peptide" evidence="3">
    <location>
        <begin position="1"/>
        <end position="19"/>
    </location>
</feature>
<dbReference type="Proteomes" id="UP000008225">
    <property type="component" value="Chromosome 5"/>
</dbReference>
<dbReference type="InterPro" id="IPR027943">
    <property type="entry name" value="FAM209"/>
</dbReference>
<evidence type="ECO:0000256" key="3">
    <source>
        <dbReference type="SAM" id="SignalP"/>
    </source>
</evidence>
<gene>
    <name evidence="4" type="primary">FAM209B</name>
</gene>
<dbReference type="FunCoup" id="A0A5F4VSW4">
    <property type="interactions" value="71"/>
</dbReference>
<reference evidence="4" key="1">
    <citation type="submission" date="2009-03" db="EMBL/GenBank/DDBJ databases">
        <authorList>
            <person name="Warren W."/>
            <person name="Ye L."/>
            <person name="Minx P."/>
            <person name="Worley K."/>
            <person name="Gibbs R."/>
            <person name="Wilson R.K."/>
        </authorList>
    </citation>
    <scope>NUCLEOTIDE SEQUENCE [LARGE SCALE GENOMIC DNA]</scope>
</reference>
<dbReference type="InParanoid" id="A0A5F4VSW4"/>